<feature type="region of interest" description="Disordered" evidence="2">
    <location>
        <begin position="229"/>
        <end position="262"/>
    </location>
</feature>
<evidence type="ECO:0000313" key="3">
    <source>
        <dbReference type="EMBL" id="KAJ1207554.1"/>
    </source>
</evidence>
<dbReference type="Proteomes" id="UP001066276">
    <property type="component" value="Chromosome 1_2"/>
</dbReference>
<sequence>MANRKALWEQAATTLFDSAPGTLMASDLITRTAATIISELEKARILELKKWWEMTSLTKYIQKGRVPRGLRILILPTLGDMDPDLLEQWRVHTSECSVKLMDTLIIQSKRRMEEQTHKIELLTKELEKMGASLEIQQLLTKMEERIAKNEDEIKLRKASKFNRDKKDYEVGRIYTFARKYNTLRAQDKIAVTDSSNVTTNAVEDSSDLSSSADEASANKLDFHGEMRLLQSITPQPNRGRGRSRGGSRHGGERGRNHKYQDERGRFKLTIPILL</sequence>
<protein>
    <submittedName>
        <fullName evidence="3">Uncharacterized protein</fullName>
    </submittedName>
</protein>
<name>A0AAV7W3B8_PLEWA</name>
<keyword evidence="1" id="KW-0175">Coiled coil</keyword>
<accession>A0AAV7W3B8</accession>
<organism evidence="3 4">
    <name type="scientific">Pleurodeles waltl</name>
    <name type="common">Iberian ribbed newt</name>
    <dbReference type="NCBI Taxonomy" id="8319"/>
    <lineage>
        <taxon>Eukaryota</taxon>
        <taxon>Metazoa</taxon>
        <taxon>Chordata</taxon>
        <taxon>Craniata</taxon>
        <taxon>Vertebrata</taxon>
        <taxon>Euteleostomi</taxon>
        <taxon>Amphibia</taxon>
        <taxon>Batrachia</taxon>
        <taxon>Caudata</taxon>
        <taxon>Salamandroidea</taxon>
        <taxon>Salamandridae</taxon>
        <taxon>Pleurodelinae</taxon>
        <taxon>Pleurodeles</taxon>
    </lineage>
</organism>
<feature type="coiled-coil region" evidence="1">
    <location>
        <begin position="105"/>
        <end position="152"/>
    </location>
</feature>
<evidence type="ECO:0000256" key="2">
    <source>
        <dbReference type="SAM" id="MobiDB-lite"/>
    </source>
</evidence>
<reference evidence="3" key="1">
    <citation type="journal article" date="2022" name="bioRxiv">
        <title>Sequencing and chromosome-scale assembly of the giantPleurodeles waltlgenome.</title>
        <authorList>
            <person name="Brown T."/>
            <person name="Elewa A."/>
            <person name="Iarovenko S."/>
            <person name="Subramanian E."/>
            <person name="Araus A.J."/>
            <person name="Petzold A."/>
            <person name="Susuki M."/>
            <person name="Suzuki K.-i.T."/>
            <person name="Hayashi T."/>
            <person name="Toyoda A."/>
            <person name="Oliveira C."/>
            <person name="Osipova E."/>
            <person name="Leigh N.D."/>
            <person name="Simon A."/>
            <person name="Yun M.H."/>
        </authorList>
    </citation>
    <scope>NUCLEOTIDE SEQUENCE</scope>
    <source>
        <strain evidence="3">20211129_DDA</strain>
        <tissue evidence="3">Liver</tissue>
    </source>
</reference>
<evidence type="ECO:0000313" key="4">
    <source>
        <dbReference type="Proteomes" id="UP001066276"/>
    </source>
</evidence>
<dbReference type="EMBL" id="JANPWB010000002">
    <property type="protein sequence ID" value="KAJ1207554.1"/>
    <property type="molecule type" value="Genomic_DNA"/>
</dbReference>
<feature type="compositionally biased region" description="Basic and acidic residues" evidence="2">
    <location>
        <begin position="249"/>
        <end position="262"/>
    </location>
</feature>
<gene>
    <name evidence="3" type="ORF">NDU88_002945</name>
</gene>
<dbReference type="AlphaFoldDB" id="A0AAV7W3B8"/>
<comment type="caution">
    <text evidence="3">The sequence shown here is derived from an EMBL/GenBank/DDBJ whole genome shotgun (WGS) entry which is preliminary data.</text>
</comment>
<keyword evidence="4" id="KW-1185">Reference proteome</keyword>
<proteinExistence type="predicted"/>
<evidence type="ECO:0000256" key="1">
    <source>
        <dbReference type="SAM" id="Coils"/>
    </source>
</evidence>